<keyword evidence="3" id="KW-0597">Phosphoprotein</keyword>
<keyword evidence="4 12" id="KW-0808">Transferase</keyword>
<dbReference type="Gene3D" id="3.30.450.20">
    <property type="entry name" value="PAS domain"/>
    <property type="match status" value="2"/>
</dbReference>
<evidence type="ECO:0000256" key="5">
    <source>
        <dbReference type="ARBA" id="ARBA00022777"/>
    </source>
</evidence>
<dbReference type="PROSITE" id="PS50113">
    <property type="entry name" value="PAC"/>
    <property type="match status" value="1"/>
</dbReference>
<evidence type="ECO:0000259" key="10">
    <source>
        <dbReference type="PROSITE" id="PS50112"/>
    </source>
</evidence>
<evidence type="ECO:0000256" key="2">
    <source>
        <dbReference type="ARBA" id="ARBA00012438"/>
    </source>
</evidence>
<dbReference type="CDD" id="cd00130">
    <property type="entry name" value="PAS"/>
    <property type="match status" value="2"/>
</dbReference>
<dbReference type="Pfam" id="PF08447">
    <property type="entry name" value="PAS_3"/>
    <property type="match status" value="1"/>
</dbReference>
<organism evidence="12 13">
    <name type="scientific">Mucilaginibacter terrae</name>
    <dbReference type="NCBI Taxonomy" id="1955052"/>
    <lineage>
        <taxon>Bacteria</taxon>
        <taxon>Pseudomonadati</taxon>
        <taxon>Bacteroidota</taxon>
        <taxon>Sphingobacteriia</taxon>
        <taxon>Sphingobacteriales</taxon>
        <taxon>Sphingobacteriaceae</taxon>
        <taxon>Mucilaginibacter</taxon>
    </lineage>
</organism>
<dbReference type="EMBL" id="JAVLVU010000001">
    <property type="protein sequence ID" value="MDT3403614.1"/>
    <property type="molecule type" value="Genomic_DNA"/>
</dbReference>
<dbReference type="PROSITE" id="PS50109">
    <property type="entry name" value="HIS_KIN"/>
    <property type="match status" value="1"/>
</dbReference>
<keyword evidence="5 12" id="KW-0418">Kinase</keyword>
<comment type="caution">
    <text evidence="12">The sequence shown here is derived from an EMBL/GenBank/DDBJ whole genome shotgun (WGS) entry which is preliminary data.</text>
</comment>
<dbReference type="Proteomes" id="UP001258315">
    <property type="component" value="Unassembled WGS sequence"/>
</dbReference>
<evidence type="ECO:0000259" key="9">
    <source>
        <dbReference type="PROSITE" id="PS50109"/>
    </source>
</evidence>
<dbReference type="PANTHER" id="PTHR45453">
    <property type="entry name" value="PHOSPHATE REGULON SENSOR PROTEIN PHOR"/>
    <property type="match status" value="1"/>
</dbReference>
<dbReference type="SMART" id="SM00387">
    <property type="entry name" value="HATPase_c"/>
    <property type="match status" value="1"/>
</dbReference>
<dbReference type="SUPFAM" id="SSF55785">
    <property type="entry name" value="PYP-like sensor domain (PAS domain)"/>
    <property type="match status" value="2"/>
</dbReference>
<dbReference type="InterPro" id="IPR005467">
    <property type="entry name" value="His_kinase_dom"/>
</dbReference>
<keyword evidence="6" id="KW-0902">Two-component regulatory system</keyword>
<dbReference type="CDD" id="cd00075">
    <property type="entry name" value="HATPase"/>
    <property type="match status" value="1"/>
</dbReference>
<dbReference type="Gene3D" id="3.30.565.10">
    <property type="entry name" value="Histidine kinase-like ATPase, C-terminal domain"/>
    <property type="match status" value="1"/>
</dbReference>
<dbReference type="EC" id="2.7.13.3" evidence="2"/>
<dbReference type="InterPro" id="IPR001610">
    <property type="entry name" value="PAC"/>
</dbReference>
<proteinExistence type="predicted"/>
<evidence type="ECO:0000256" key="3">
    <source>
        <dbReference type="ARBA" id="ARBA00022553"/>
    </source>
</evidence>
<evidence type="ECO:0000313" key="12">
    <source>
        <dbReference type="EMBL" id="MDT3403614.1"/>
    </source>
</evidence>
<evidence type="ECO:0000259" key="11">
    <source>
        <dbReference type="PROSITE" id="PS50113"/>
    </source>
</evidence>
<dbReference type="SMART" id="SM00086">
    <property type="entry name" value="PAC"/>
    <property type="match status" value="1"/>
</dbReference>
<dbReference type="SMART" id="SM00091">
    <property type="entry name" value="PAS"/>
    <property type="match status" value="2"/>
</dbReference>
<evidence type="ECO:0000256" key="6">
    <source>
        <dbReference type="ARBA" id="ARBA00023012"/>
    </source>
</evidence>
<dbReference type="SUPFAM" id="SSF47384">
    <property type="entry name" value="Homodimeric domain of signal transducing histidine kinase"/>
    <property type="match status" value="1"/>
</dbReference>
<dbReference type="Gene3D" id="1.10.287.130">
    <property type="match status" value="1"/>
</dbReference>
<evidence type="ECO:0000256" key="7">
    <source>
        <dbReference type="ARBA" id="ARBA00023136"/>
    </source>
</evidence>
<dbReference type="InterPro" id="IPR036890">
    <property type="entry name" value="HATPase_C_sf"/>
</dbReference>
<dbReference type="Pfam" id="PF08448">
    <property type="entry name" value="PAS_4"/>
    <property type="match status" value="1"/>
</dbReference>
<dbReference type="RefSeq" id="WP_311950741.1">
    <property type="nucleotide sequence ID" value="NZ_JAVLVU010000001.1"/>
</dbReference>
<feature type="domain" description="PAC" evidence="11">
    <location>
        <begin position="270"/>
        <end position="322"/>
    </location>
</feature>
<feature type="domain" description="PAS" evidence="10">
    <location>
        <begin position="197"/>
        <end position="267"/>
    </location>
</feature>
<dbReference type="InterPro" id="IPR003594">
    <property type="entry name" value="HATPase_dom"/>
</dbReference>
<feature type="coiled-coil region" evidence="8">
    <location>
        <begin position="128"/>
        <end position="186"/>
    </location>
</feature>
<dbReference type="PANTHER" id="PTHR45453:SF1">
    <property type="entry name" value="PHOSPHATE REGULON SENSOR PROTEIN PHOR"/>
    <property type="match status" value="1"/>
</dbReference>
<protein>
    <recommendedName>
        <fullName evidence="2">histidine kinase</fullName>
        <ecNumber evidence="2">2.7.13.3</ecNumber>
    </recommendedName>
</protein>
<keyword evidence="7" id="KW-0472">Membrane</keyword>
<dbReference type="InterPro" id="IPR003661">
    <property type="entry name" value="HisK_dim/P_dom"/>
</dbReference>
<evidence type="ECO:0000313" key="13">
    <source>
        <dbReference type="Proteomes" id="UP001258315"/>
    </source>
</evidence>
<dbReference type="InterPro" id="IPR035965">
    <property type="entry name" value="PAS-like_dom_sf"/>
</dbReference>
<dbReference type="Pfam" id="PF02518">
    <property type="entry name" value="HATPase_c"/>
    <property type="match status" value="1"/>
</dbReference>
<evidence type="ECO:0000256" key="8">
    <source>
        <dbReference type="SAM" id="Coils"/>
    </source>
</evidence>
<sequence>MLSSTTSLSNDELLQVLSLSKDATAIYTGHDIKILFANDAMLAFWGKDRSIIGQSLIKAVPELEGQPFFKMLQDVYTTGVTYADVLPAQTLRDGTLQTRYYDFEYRAIKNAEGKTYCILHAASDVTEVVLGKEAMERAREQQEALEREQALNEELMSSIEELTSTNEELQLTQQELNRLNFELEDRVATRTADLQESEARFRAMAESSGILIAVGDESSNATYFSNAWTDFTGAKPEDLLAFGWANYIHPDDRERYVNNYLSAFKTQEPFSGEFRVSDTSGSHHWMLAKAHPRYKPDGAFAGYICTCVDITEQKELEQRKDDFITIASHELKTPLTSLKVSLQLMDKIKHDPSNAMMPKLIMQARKSIQRVSALVDDLLSTRKLQQGQIQLNKAKFILSQLLNSCANPIAITGSHKISITGNLELEIFADEHQVDQVITNLLSNAVKYAPHSGEIRLEIQDSEGMVKVSVVDKGPGIAPDKIPHLFERYFRVDESGFHATGLGLGLYISAEIIKRHGGEIGVISELGSGSTFWFTLPLGVD</sequence>
<evidence type="ECO:0000256" key="1">
    <source>
        <dbReference type="ARBA" id="ARBA00000085"/>
    </source>
</evidence>
<accession>A0ABU3GV16</accession>
<dbReference type="InterPro" id="IPR013656">
    <property type="entry name" value="PAS_4"/>
</dbReference>
<dbReference type="InterPro" id="IPR000014">
    <property type="entry name" value="PAS"/>
</dbReference>
<dbReference type="PROSITE" id="PS50112">
    <property type="entry name" value="PAS"/>
    <property type="match status" value="1"/>
</dbReference>
<feature type="domain" description="Histidine kinase" evidence="9">
    <location>
        <begin position="326"/>
        <end position="540"/>
    </location>
</feature>
<dbReference type="InterPro" id="IPR004358">
    <property type="entry name" value="Sig_transdc_His_kin-like_C"/>
</dbReference>
<dbReference type="CDD" id="cd00082">
    <property type="entry name" value="HisKA"/>
    <property type="match status" value="1"/>
</dbReference>
<dbReference type="InterPro" id="IPR013655">
    <property type="entry name" value="PAS_fold_3"/>
</dbReference>
<dbReference type="Pfam" id="PF00512">
    <property type="entry name" value="HisKA"/>
    <property type="match status" value="1"/>
</dbReference>
<gene>
    <name evidence="12" type="ORF">QE417_002686</name>
</gene>
<dbReference type="PRINTS" id="PR00344">
    <property type="entry name" value="BCTRLSENSOR"/>
</dbReference>
<dbReference type="GO" id="GO:0004673">
    <property type="term" value="F:protein histidine kinase activity"/>
    <property type="evidence" value="ECO:0007669"/>
    <property type="project" value="UniProtKB-EC"/>
</dbReference>
<dbReference type="SUPFAM" id="SSF55874">
    <property type="entry name" value="ATPase domain of HSP90 chaperone/DNA topoisomerase II/histidine kinase"/>
    <property type="match status" value="1"/>
</dbReference>
<reference evidence="13" key="1">
    <citation type="submission" date="2023-07" db="EMBL/GenBank/DDBJ databases">
        <title>Functional and genomic diversity of the sorghum phyllosphere microbiome.</title>
        <authorList>
            <person name="Shade A."/>
        </authorList>
    </citation>
    <scope>NUCLEOTIDE SEQUENCE [LARGE SCALE GENOMIC DNA]</scope>
    <source>
        <strain evidence="13">SORGH_AS_0422</strain>
    </source>
</reference>
<dbReference type="NCBIfam" id="TIGR00229">
    <property type="entry name" value="sensory_box"/>
    <property type="match status" value="1"/>
</dbReference>
<name>A0ABU3GV16_9SPHI</name>
<dbReference type="SMART" id="SM00388">
    <property type="entry name" value="HisKA"/>
    <property type="match status" value="1"/>
</dbReference>
<comment type="catalytic activity">
    <reaction evidence="1">
        <text>ATP + protein L-histidine = ADP + protein N-phospho-L-histidine.</text>
        <dbReference type="EC" id="2.7.13.3"/>
    </reaction>
</comment>
<keyword evidence="13" id="KW-1185">Reference proteome</keyword>
<evidence type="ECO:0000256" key="4">
    <source>
        <dbReference type="ARBA" id="ARBA00022679"/>
    </source>
</evidence>
<keyword evidence="8" id="KW-0175">Coiled coil</keyword>
<dbReference type="InterPro" id="IPR036097">
    <property type="entry name" value="HisK_dim/P_sf"/>
</dbReference>
<dbReference type="InterPro" id="IPR050351">
    <property type="entry name" value="BphY/WalK/GraS-like"/>
</dbReference>
<dbReference type="InterPro" id="IPR000700">
    <property type="entry name" value="PAS-assoc_C"/>
</dbReference>